<dbReference type="PANTHER" id="PTHR36926:SF1">
    <property type="entry name" value="COLICIN V PRODUCTION PROTEIN"/>
    <property type="match status" value="1"/>
</dbReference>
<evidence type="ECO:0000256" key="6">
    <source>
        <dbReference type="SAM" id="Phobius"/>
    </source>
</evidence>
<evidence type="ECO:0000313" key="7">
    <source>
        <dbReference type="EMBL" id="AOA58078.1"/>
    </source>
</evidence>
<dbReference type="Proteomes" id="UP000093391">
    <property type="component" value="Chromosome"/>
</dbReference>
<evidence type="ECO:0000256" key="3">
    <source>
        <dbReference type="ARBA" id="ARBA00022989"/>
    </source>
</evidence>
<dbReference type="InterPro" id="IPR003825">
    <property type="entry name" value="Colicin-V_CvpA"/>
</dbReference>
<evidence type="ECO:0000313" key="8">
    <source>
        <dbReference type="Proteomes" id="UP000093391"/>
    </source>
</evidence>
<dbReference type="GO" id="GO:0016020">
    <property type="term" value="C:membrane"/>
    <property type="evidence" value="ECO:0007669"/>
    <property type="project" value="UniProtKB-SubCell"/>
</dbReference>
<evidence type="ECO:0000256" key="4">
    <source>
        <dbReference type="ARBA" id="ARBA00023136"/>
    </source>
</evidence>
<feature type="transmembrane region" description="Helical" evidence="6">
    <location>
        <begin position="31"/>
        <end position="52"/>
    </location>
</feature>
<evidence type="ECO:0000256" key="5">
    <source>
        <dbReference type="SAM" id="MobiDB-lite"/>
    </source>
</evidence>
<dbReference type="KEGG" id="ala:BFG52_06740"/>
<evidence type="ECO:0000256" key="1">
    <source>
        <dbReference type="ARBA" id="ARBA00004141"/>
    </source>
</evidence>
<protein>
    <submittedName>
        <fullName evidence="7">Colicin V synthesis protein</fullName>
    </submittedName>
</protein>
<dbReference type="Pfam" id="PF02674">
    <property type="entry name" value="Colicin_V"/>
    <property type="match status" value="1"/>
</dbReference>
<comment type="subcellular location">
    <subcellularLocation>
        <location evidence="1">Membrane</location>
        <topology evidence="1">Multi-pass membrane protein</topology>
    </subcellularLocation>
</comment>
<keyword evidence="3 6" id="KW-1133">Transmembrane helix</keyword>
<dbReference type="EMBL" id="CP016895">
    <property type="protein sequence ID" value="AOA58078.1"/>
    <property type="molecule type" value="Genomic_DNA"/>
</dbReference>
<keyword evidence="2 6" id="KW-0812">Transmembrane</keyword>
<proteinExistence type="predicted"/>
<dbReference type="PANTHER" id="PTHR36926">
    <property type="entry name" value="COLICIN V PRODUCTION PROTEIN"/>
    <property type="match status" value="1"/>
</dbReference>
<name>A0A1B2LYP5_9GAMM</name>
<reference evidence="7 8" key="1">
    <citation type="submission" date="2016-08" db="EMBL/GenBank/DDBJ databases">
        <authorList>
            <person name="Seilhamer J.J."/>
        </authorList>
    </citation>
    <scope>NUCLEOTIDE SEQUENCE [LARGE SCALE GENOMIC DNA]</scope>
    <source>
        <strain evidence="7 8">BRTC-1</strain>
    </source>
</reference>
<dbReference type="InterPro" id="IPR052719">
    <property type="entry name" value="CvpA-like"/>
</dbReference>
<sequence length="195" mass="21141">MNALDIVIISIVMLGGLNGLRQGFIKAFANLVGWVVALVLAARYAAALAPMMSGLSLDPVIQKIAAFAFIVMLIVVATWLFGAFLNSAFKSLKLGPLNRLVGGGFGSFKGLMIVLITMQGVGSWVDSSPHWRQSKLVQSLMPFAPLATEISKNAAHQVYTEMQAPNSFKTPETNRPVQQKNNAEQNSNQTQNPFY</sequence>
<feature type="region of interest" description="Disordered" evidence="5">
    <location>
        <begin position="165"/>
        <end position="195"/>
    </location>
</feature>
<dbReference type="AlphaFoldDB" id="A0A1B2LYP5"/>
<keyword evidence="4 6" id="KW-0472">Membrane</keyword>
<feature type="transmembrane region" description="Helical" evidence="6">
    <location>
        <begin position="64"/>
        <end position="85"/>
    </location>
</feature>
<feature type="transmembrane region" description="Helical" evidence="6">
    <location>
        <begin position="105"/>
        <end position="125"/>
    </location>
</feature>
<dbReference type="GO" id="GO:0009403">
    <property type="term" value="P:toxin biosynthetic process"/>
    <property type="evidence" value="ECO:0007669"/>
    <property type="project" value="InterPro"/>
</dbReference>
<keyword evidence="8" id="KW-1185">Reference proteome</keyword>
<evidence type="ECO:0000256" key="2">
    <source>
        <dbReference type="ARBA" id="ARBA00022692"/>
    </source>
</evidence>
<accession>A0A1B2LYP5</accession>
<dbReference type="STRING" id="1789224.BFG52_06740"/>
<gene>
    <name evidence="7" type="ORF">BFG52_06740</name>
</gene>
<dbReference type="OrthoDB" id="9810601at2"/>
<organism evidence="7 8">
    <name type="scientific">Acinetobacter larvae</name>
    <dbReference type="NCBI Taxonomy" id="1789224"/>
    <lineage>
        <taxon>Bacteria</taxon>
        <taxon>Pseudomonadati</taxon>
        <taxon>Pseudomonadota</taxon>
        <taxon>Gammaproteobacteria</taxon>
        <taxon>Moraxellales</taxon>
        <taxon>Moraxellaceae</taxon>
        <taxon>Acinetobacter</taxon>
    </lineage>
</organism>
<dbReference type="RefSeq" id="WP_067553843.1">
    <property type="nucleotide sequence ID" value="NZ_CP016895.1"/>
</dbReference>